<organism evidence="1 3">
    <name type="scientific">Aliarcobacter skirrowii CCUG 10374</name>
    <dbReference type="NCBI Taxonomy" id="1032239"/>
    <lineage>
        <taxon>Bacteria</taxon>
        <taxon>Pseudomonadati</taxon>
        <taxon>Campylobacterota</taxon>
        <taxon>Epsilonproteobacteria</taxon>
        <taxon>Campylobacterales</taxon>
        <taxon>Arcobacteraceae</taxon>
        <taxon>Aliarcobacter</taxon>
    </lineage>
</organism>
<proteinExistence type="predicted"/>
<evidence type="ECO:0000313" key="3">
    <source>
        <dbReference type="Proteomes" id="UP000262029"/>
    </source>
</evidence>
<accession>A0AAD0SMX0</accession>
<evidence type="ECO:0000313" key="2">
    <source>
        <dbReference type="EMBL" id="RXI25939.1"/>
    </source>
</evidence>
<gene>
    <name evidence="1" type="ORF">ASKIR_1323</name>
    <name evidence="2" type="ORF">CP959_06460</name>
</gene>
<dbReference type="Proteomes" id="UP000262029">
    <property type="component" value="Chromosome"/>
</dbReference>
<reference evidence="2 4" key="1">
    <citation type="submission" date="2017-09" db="EMBL/GenBank/DDBJ databases">
        <title>Genomics of the genus Arcobacter.</title>
        <authorList>
            <person name="Perez-Cataluna A."/>
            <person name="Figueras M.J."/>
            <person name="Salas-Masso N."/>
        </authorList>
    </citation>
    <scope>NUCLEOTIDE SEQUENCE [LARGE SCALE GENOMIC DNA]</scope>
    <source>
        <strain evidence="2 4">LMG 6621</strain>
    </source>
</reference>
<protein>
    <submittedName>
        <fullName evidence="1">Uncharacterized protein</fullName>
    </submittedName>
</protein>
<dbReference type="GeneID" id="61751073"/>
<dbReference type="EMBL" id="NXIC01000003">
    <property type="protein sequence ID" value="RXI25939.1"/>
    <property type="molecule type" value="Genomic_DNA"/>
</dbReference>
<reference evidence="1 3" key="2">
    <citation type="submission" date="2018-08" db="EMBL/GenBank/DDBJ databases">
        <title>Complete genome of the Arcobacter skirrowii type strain LMG 6621.</title>
        <authorList>
            <person name="Miller W.G."/>
            <person name="Yee E."/>
            <person name="Bono J.L."/>
        </authorList>
    </citation>
    <scope>NUCLEOTIDE SEQUENCE [LARGE SCALE GENOMIC DNA]</scope>
    <source>
        <strain evidence="1 3">CCUG 10374</strain>
    </source>
</reference>
<dbReference type="AlphaFoldDB" id="A0AAD0SMX0"/>
<evidence type="ECO:0000313" key="4">
    <source>
        <dbReference type="Proteomes" id="UP000290580"/>
    </source>
</evidence>
<keyword evidence="4" id="KW-1185">Reference proteome</keyword>
<sequence length="190" mass="22548">MKEVVIKIRLEDLEEKEELYKIAKKEGYKTFSEFFRARMKKDFSENYRSQLNNVQIKSNPNEIRNSKIEVRISLEDKILFTKKALEEGYENLSSFARERLKSSLSEDYKIEIDELSKIRLDTARTRQAVANLTSNINQTLKAYNSGEHPSKWIERDLSNRENLIPEVKYLIKQNNEIIKTLDKLLKKRKN</sequence>
<dbReference type="EMBL" id="CP032099">
    <property type="protein sequence ID" value="AXX85127.1"/>
    <property type="molecule type" value="Genomic_DNA"/>
</dbReference>
<name>A0AAD0SMX0_9BACT</name>
<dbReference type="RefSeq" id="WP_115588260.1">
    <property type="nucleotide sequence ID" value="NZ_CP032099.1"/>
</dbReference>
<dbReference type="Proteomes" id="UP000290580">
    <property type="component" value="Unassembled WGS sequence"/>
</dbReference>
<evidence type="ECO:0000313" key="1">
    <source>
        <dbReference type="EMBL" id="AXX85127.1"/>
    </source>
</evidence>